<evidence type="ECO:0000313" key="3">
    <source>
        <dbReference type="Proteomes" id="UP001331761"/>
    </source>
</evidence>
<sequence length="62" mass="6708">MVARKLSFMQSAPASIHTSPSPEPPRTPTSSSNYYVTVAEVKKPNMPKPYTRTGGANLISTQ</sequence>
<keyword evidence="3" id="KW-1185">Reference proteome</keyword>
<organism evidence="2 3">
    <name type="scientific">Trichostrongylus colubriformis</name>
    <name type="common">Black scour worm</name>
    <dbReference type="NCBI Taxonomy" id="6319"/>
    <lineage>
        <taxon>Eukaryota</taxon>
        <taxon>Metazoa</taxon>
        <taxon>Ecdysozoa</taxon>
        <taxon>Nematoda</taxon>
        <taxon>Chromadorea</taxon>
        <taxon>Rhabditida</taxon>
        <taxon>Rhabditina</taxon>
        <taxon>Rhabditomorpha</taxon>
        <taxon>Strongyloidea</taxon>
        <taxon>Trichostrongylidae</taxon>
        <taxon>Trichostrongylus</taxon>
    </lineage>
</organism>
<dbReference type="AlphaFoldDB" id="A0AAN8G4D1"/>
<proteinExistence type="predicted"/>
<protein>
    <submittedName>
        <fullName evidence="2">Uncharacterized protein</fullName>
    </submittedName>
</protein>
<comment type="caution">
    <text evidence="2">The sequence shown here is derived from an EMBL/GenBank/DDBJ whole genome shotgun (WGS) entry which is preliminary data.</text>
</comment>
<name>A0AAN8G4D1_TRICO</name>
<gene>
    <name evidence="2" type="ORF">GCK32_021785</name>
</gene>
<evidence type="ECO:0000256" key="1">
    <source>
        <dbReference type="SAM" id="MobiDB-lite"/>
    </source>
</evidence>
<dbReference type="Proteomes" id="UP001331761">
    <property type="component" value="Unassembled WGS sequence"/>
</dbReference>
<dbReference type="EMBL" id="WIXE01011806">
    <property type="protein sequence ID" value="KAK5976493.1"/>
    <property type="molecule type" value="Genomic_DNA"/>
</dbReference>
<evidence type="ECO:0000313" key="2">
    <source>
        <dbReference type="EMBL" id="KAK5976493.1"/>
    </source>
</evidence>
<feature type="region of interest" description="Disordered" evidence="1">
    <location>
        <begin position="1"/>
        <end position="32"/>
    </location>
</feature>
<feature type="compositionally biased region" description="Polar residues" evidence="1">
    <location>
        <begin position="8"/>
        <end position="17"/>
    </location>
</feature>
<accession>A0AAN8G4D1</accession>
<reference evidence="2 3" key="1">
    <citation type="submission" date="2019-10" db="EMBL/GenBank/DDBJ databases">
        <title>Assembly and Annotation for the nematode Trichostrongylus colubriformis.</title>
        <authorList>
            <person name="Martin J."/>
        </authorList>
    </citation>
    <scope>NUCLEOTIDE SEQUENCE [LARGE SCALE GENOMIC DNA]</scope>
    <source>
        <strain evidence="2">G859</strain>
        <tissue evidence="2">Whole worm</tissue>
    </source>
</reference>
<feature type="non-terminal residue" evidence="2">
    <location>
        <position position="62"/>
    </location>
</feature>